<gene>
    <name evidence="4" type="ORF">KEM10_05180</name>
</gene>
<proteinExistence type="predicted"/>
<evidence type="ECO:0000313" key="5">
    <source>
        <dbReference type="Proteomes" id="UP000708576"/>
    </source>
</evidence>
<protein>
    <submittedName>
        <fullName evidence="4">NTP transferase domain-containing protein</fullName>
    </submittedName>
</protein>
<evidence type="ECO:0000313" key="4">
    <source>
        <dbReference type="EMBL" id="MBS2097662.1"/>
    </source>
</evidence>
<dbReference type="PANTHER" id="PTHR43584:SF8">
    <property type="entry name" value="N-ACETYLMURAMATE ALPHA-1-PHOSPHATE URIDYLYLTRANSFERASE"/>
    <property type="match status" value="1"/>
</dbReference>
<dbReference type="SUPFAM" id="SSF53448">
    <property type="entry name" value="Nucleotide-diphospho-sugar transferases"/>
    <property type="match status" value="1"/>
</dbReference>
<keyword evidence="1 4" id="KW-0808">Transferase</keyword>
<keyword evidence="2" id="KW-0548">Nucleotidyltransferase</keyword>
<dbReference type="GO" id="GO:0016740">
    <property type="term" value="F:transferase activity"/>
    <property type="evidence" value="ECO:0007669"/>
    <property type="project" value="UniProtKB-KW"/>
</dbReference>
<dbReference type="Gene3D" id="3.90.550.10">
    <property type="entry name" value="Spore Coat Polysaccharide Biosynthesis Protein SpsA, Chain A"/>
    <property type="match status" value="1"/>
</dbReference>
<evidence type="ECO:0000256" key="1">
    <source>
        <dbReference type="ARBA" id="ARBA00022679"/>
    </source>
</evidence>
<dbReference type="RefSeq" id="WP_212214353.1">
    <property type="nucleotide sequence ID" value="NZ_JAGUCO010000002.1"/>
</dbReference>
<dbReference type="Proteomes" id="UP000708576">
    <property type="component" value="Unassembled WGS sequence"/>
</dbReference>
<comment type="caution">
    <text evidence="4">The sequence shown here is derived from an EMBL/GenBank/DDBJ whole genome shotgun (WGS) entry which is preliminary data.</text>
</comment>
<dbReference type="InterPro" id="IPR005835">
    <property type="entry name" value="NTP_transferase_dom"/>
</dbReference>
<organism evidence="4 5">
    <name type="scientific">Carboxylicivirga linearis</name>
    <dbReference type="NCBI Taxonomy" id="1628157"/>
    <lineage>
        <taxon>Bacteria</taxon>
        <taxon>Pseudomonadati</taxon>
        <taxon>Bacteroidota</taxon>
        <taxon>Bacteroidia</taxon>
        <taxon>Marinilabiliales</taxon>
        <taxon>Marinilabiliaceae</taxon>
        <taxon>Carboxylicivirga</taxon>
    </lineage>
</organism>
<keyword evidence="5" id="KW-1185">Reference proteome</keyword>
<accession>A0ABS5JS62</accession>
<dbReference type="Pfam" id="PF00483">
    <property type="entry name" value="NTP_transferase"/>
    <property type="match status" value="1"/>
</dbReference>
<dbReference type="InterPro" id="IPR050065">
    <property type="entry name" value="GlmU-like"/>
</dbReference>
<name>A0ABS5JS62_9BACT</name>
<evidence type="ECO:0000259" key="3">
    <source>
        <dbReference type="Pfam" id="PF00483"/>
    </source>
</evidence>
<reference evidence="4 5" key="1">
    <citation type="journal article" date="2015" name="Int. J. Syst. Evol. Microbiol.">
        <title>Carboxylicivirga linearis sp. nov., isolated from a sea cucumber culture pond.</title>
        <authorList>
            <person name="Wang F.Q."/>
            <person name="Zhou Y.X."/>
            <person name="Lin X.Z."/>
            <person name="Chen G.J."/>
            <person name="Du Z.J."/>
        </authorList>
    </citation>
    <scope>NUCLEOTIDE SEQUENCE [LARGE SCALE GENOMIC DNA]</scope>
    <source>
        <strain evidence="4 5">FB218</strain>
    </source>
</reference>
<feature type="domain" description="Nucleotidyl transferase" evidence="3">
    <location>
        <begin position="3"/>
        <end position="137"/>
    </location>
</feature>
<dbReference type="PANTHER" id="PTHR43584">
    <property type="entry name" value="NUCLEOTIDYL TRANSFERASE"/>
    <property type="match status" value="1"/>
</dbReference>
<evidence type="ECO:0000256" key="2">
    <source>
        <dbReference type="ARBA" id="ARBA00022695"/>
    </source>
</evidence>
<dbReference type="InterPro" id="IPR029044">
    <property type="entry name" value="Nucleotide-diphossugar_trans"/>
</dbReference>
<sequence>MNAMIFAAGLGTRLQPLTNNKPKALVEFKGKPLIWYAMQNVINAGAERVVVNVHHFAQQVIEYINSNQWNAEVLISNESDLLLDTGGGLVKAKSRFIPNKPIIIQNADILISTNIKKCISSHLNSGNDATLMVKNRNTSRYLLFNNDYRLIGWENVNSNEQIKVNEESIHHKLGFCGVHVVEPSLIEAMGESRPFSIIKAYLNLADRYKIAGYQIADSDKWFDVGTVDKLNEAKLNY</sequence>
<dbReference type="EMBL" id="JAGUCO010000002">
    <property type="protein sequence ID" value="MBS2097662.1"/>
    <property type="molecule type" value="Genomic_DNA"/>
</dbReference>